<dbReference type="InterPro" id="IPR001296">
    <property type="entry name" value="Glyco_trans_1"/>
</dbReference>
<dbReference type="RefSeq" id="WP_124195097.1">
    <property type="nucleotide sequence ID" value="NZ_REGA01000005.1"/>
</dbReference>
<dbReference type="PANTHER" id="PTHR12526">
    <property type="entry name" value="GLYCOSYLTRANSFERASE"/>
    <property type="match status" value="1"/>
</dbReference>
<gene>
    <name evidence="3" type="ORF">EA473_07925</name>
</gene>
<evidence type="ECO:0000259" key="1">
    <source>
        <dbReference type="Pfam" id="PF00534"/>
    </source>
</evidence>
<dbReference type="Pfam" id="PF00534">
    <property type="entry name" value="Glycos_transf_1"/>
    <property type="match status" value="1"/>
</dbReference>
<dbReference type="GO" id="GO:0016757">
    <property type="term" value="F:glycosyltransferase activity"/>
    <property type="evidence" value="ECO:0007669"/>
    <property type="project" value="InterPro"/>
</dbReference>
<dbReference type="SUPFAM" id="SSF53756">
    <property type="entry name" value="UDP-Glycosyltransferase/glycogen phosphorylase"/>
    <property type="match status" value="1"/>
</dbReference>
<dbReference type="PANTHER" id="PTHR12526:SF630">
    <property type="entry name" value="GLYCOSYLTRANSFERASE"/>
    <property type="match status" value="1"/>
</dbReference>
<sequence length="320" mass="36250">MRVLQIVTTRRPFFDQQVSALEDRGVDCTVVGVPGRDRGDSVRTPLDYARFYPKILSEVRSDRYDLVHANYGLVAPFALAQPVRPTVLTLWGTDLMAEWEWLRSISRFGARRVSEAVVPSSVMSRQLEIDHELIPFGVDTERFRPIPRTVARERIGWETDRPVVLFPYDPSRAVKDFPRARRIVDRLDADVELRPIDGVDYEEMPYYLNASDALLVTSTRESGPMVVKEAAACNLPIVSTDVGFVSETVSGLRNCFVSDDDGELTLALTVILEDGRRSNGRERIDGMGLETMGDRLVALYERLIETSDETRRRRMIPDGI</sequence>
<dbReference type="Proteomes" id="UP000282323">
    <property type="component" value="Unassembled WGS sequence"/>
</dbReference>
<name>A0A3N6MLW1_NATCH</name>
<evidence type="ECO:0000313" key="3">
    <source>
        <dbReference type="EMBL" id="RQG95386.1"/>
    </source>
</evidence>
<dbReference type="Gene3D" id="3.40.50.2000">
    <property type="entry name" value="Glycogen Phosphorylase B"/>
    <property type="match status" value="2"/>
</dbReference>
<keyword evidence="4" id="KW-1185">Reference proteome</keyword>
<comment type="caution">
    <text evidence="3">The sequence shown here is derived from an EMBL/GenBank/DDBJ whole genome shotgun (WGS) entry which is preliminary data.</text>
</comment>
<organism evidence="3 4">
    <name type="scientific">Natrarchaeobius chitinivorans</name>
    <dbReference type="NCBI Taxonomy" id="1679083"/>
    <lineage>
        <taxon>Archaea</taxon>
        <taxon>Methanobacteriati</taxon>
        <taxon>Methanobacteriota</taxon>
        <taxon>Stenosarchaea group</taxon>
        <taxon>Halobacteria</taxon>
        <taxon>Halobacteriales</taxon>
        <taxon>Natrialbaceae</taxon>
        <taxon>Natrarchaeobius</taxon>
    </lineage>
</organism>
<dbReference type="OrthoDB" id="193395at2157"/>
<reference evidence="3 4" key="1">
    <citation type="submission" date="2018-10" db="EMBL/GenBank/DDBJ databases">
        <title>Natrarchaeobius chitinivorans gen. nov., sp. nov., and Natrarchaeobius haloalkaliphilus sp. nov., alkaliphilic, chitin-utilizing haloarchaea from hypersaline alkaline lakes.</title>
        <authorList>
            <person name="Sorokin D.Y."/>
            <person name="Elcheninov A.G."/>
            <person name="Kostrikina N.A."/>
            <person name="Bale N.J."/>
            <person name="Sinninghe Damste J.S."/>
            <person name="Khijniak T.V."/>
            <person name="Kublanov I.V."/>
            <person name="Toshchakov S.V."/>
        </authorList>
    </citation>
    <scope>NUCLEOTIDE SEQUENCE [LARGE SCALE GENOMIC DNA]</scope>
    <source>
        <strain evidence="3 4">AArcht4T</strain>
    </source>
</reference>
<feature type="domain" description="Glycosyltransferase subfamily 4-like N-terminal" evidence="2">
    <location>
        <begin position="19"/>
        <end position="142"/>
    </location>
</feature>
<dbReference type="AlphaFoldDB" id="A0A3N6MLW1"/>
<dbReference type="EMBL" id="REGA01000005">
    <property type="protein sequence ID" value="RQG95386.1"/>
    <property type="molecule type" value="Genomic_DNA"/>
</dbReference>
<dbReference type="InterPro" id="IPR028098">
    <property type="entry name" value="Glyco_trans_4-like_N"/>
</dbReference>
<feature type="domain" description="Glycosyl transferase family 1" evidence="1">
    <location>
        <begin position="196"/>
        <end position="275"/>
    </location>
</feature>
<evidence type="ECO:0000313" key="4">
    <source>
        <dbReference type="Proteomes" id="UP000282323"/>
    </source>
</evidence>
<evidence type="ECO:0000259" key="2">
    <source>
        <dbReference type="Pfam" id="PF13439"/>
    </source>
</evidence>
<accession>A0A3N6MLW1</accession>
<dbReference type="Pfam" id="PF13439">
    <property type="entry name" value="Glyco_transf_4"/>
    <property type="match status" value="1"/>
</dbReference>
<proteinExistence type="predicted"/>
<keyword evidence="3" id="KW-0808">Transferase</keyword>
<protein>
    <submittedName>
        <fullName evidence="3">Glycosyltransferase</fullName>
    </submittedName>
</protein>